<dbReference type="EMBL" id="PPEI02000009">
    <property type="protein sequence ID" value="PWN60009.1"/>
    <property type="molecule type" value="Genomic_DNA"/>
</dbReference>
<proteinExistence type="predicted"/>
<gene>
    <name evidence="1" type="ORF">C1638_020805</name>
</gene>
<comment type="caution">
    <text evidence="1">The sequence shown here is derived from an EMBL/GenBank/DDBJ whole genome shotgun (WGS) entry which is preliminary data.</text>
</comment>
<dbReference type="Proteomes" id="UP000236182">
    <property type="component" value="Unassembled WGS sequence"/>
</dbReference>
<evidence type="ECO:0000313" key="1">
    <source>
        <dbReference type="EMBL" id="PWN60009.1"/>
    </source>
</evidence>
<keyword evidence="2" id="KW-1185">Reference proteome</keyword>
<protein>
    <submittedName>
        <fullName evidence="1">Uncharacterized protein</fullName>
    </submittedName>
</protein>
<organism evidence="1 2">
    <name type="scientific">Chryseobacterium oncorhynchi</name>
    <dbReference type="NCBI Taxonomy" id="741074"/>
    <lineage>
        <taxon>Bacteria</taxon>
        <taxon>Pseudomonadati</taxon>
        <taxon>Bacteroidota</taxon>
        <taxon>Flavobacteriia</taxon>
        <taxon>Flavobacteriales</taxon>
        <taxon>Weeksellaceae</taxon>
        <taxon>Chryseobacterium group</taxon>
        <taxon>Chryseobacterium</taxon>
    </lineage>
</organism>
<evidence type="ECO:0000313" key="2">
    <source>
        <dbReference type="Proteomes" id="UP000236182"/>
    </source>
</evidence>
<sequence>MKLDIDRYLNRDIISDFSKHIEMFDLHKIENEIIFFWQPKKGTIQDFEDSGSSFENYLENLFDSYKIDFGHCYLDPYLDFKEGIEYHYHLNPEEIQRVNNMETGEGMFLFQGDAYVCRYDVFDVILSDKKEND</sequence>
<dbReference type="OrthoDB" id="9941984at2"/>
<dbReference type="AlphaFoldDB" id="A0A316WFW1"/>
<dbReference type="RefSeq" id="WP_109623854.1">
    <property type="nucleotide sequence ID" value="NZ_PPEI02000009.1"/>
</dbReference>
<name>A0A316WFW1_9FLAO</name>
<reference evidence="1" key="1">
    <citation type="submission" date="2018-04" db="EMBL/GenBank/DDBJ databases">
        <title>Draft Genome Sequences of Chryseobacterium lactis NCTC11390T isolated from milk, Chryseobacterium oncorhynchi 701B-08T from rainbow trout, and Chryseobacterium viscerum 687B-08T from diseased fish.</title>
        <authorList>
            <person name="Jeong J.-J."/>
            <person name="Lee Y.J."/>
            <person name="Pathiraja D."/>
            <person name="Park B."/>
            <person name="Choi I.-G."/>
            <person name="Kim K.D."/>
        </authorList>
    </citation>
    <scope>NUCLEOTIDE SEQUENCE [LARGE SCALE GENOMIC DNA]</scope>
    <source>
        <strain evidence="1">701B-08</strain>
    </source>
</reference>
<accession>A0A316WFW1</accession>